<keyword evidence="1" id="KW-0489">Methyltransferase</keyword>
<sequence>MVRIFPNAVVAAQEVVGRVLREGQTAVDATAGNGHDTLFLAKQVGPGGKVYAFDIQQEALDITARRLRSNGIETQVDLIRAGHENMDQYVKEPVQAAMFNLGYLPGGDHRCITRPDSTVRAIGKAMELLQPGGIITIVIYTGHPGGREEAEAVEKMAREIPQEAWDVVRLDFPNRINFPPYLIIIQRRF</sequence>
<dbReference type="PANTHER" id="PTHR35276">
    <property type="entry name" value="S-ADENOSYL-L-METHIONINE-DEPENDENT METHYLTRANSFERASES SUPERFAMILY PROTEIN"/>
    <property type="match status" value="1"/>
</dbReference>
<proteinExistence type="predicted"/>
<name>A0A1Z5HS08_9FIRM</name>
<dbReference type="Gene3D" id="3.40.50.150">
    <property type="entry name" value="Vaccinia Virus protein VP39"/>
    <property type="match status" value="1"/>
</dbReference>
<dbReference type="PANTHER" id="PTHR35276:SF1">
    <property type="entry name" value="TRNA (MNM(5)S(2)U34)-METHYLTRANSFERASE, CHLOROPLASTIC"/>
    <property type="match status" value="1"/>
</dbReference>
<evidence type="ECO:0000313" key="2">
    <source>
        <dbReference type="Proteomes" id="UP000197032"/>
    </source>
</evidence>
<dbReference type="CDD" id="cd02440">
    <property type="entry name" value="AdoMet_MTases"/>
    <property type="match status" value="1"/>
</dbReference>
<dbReference type="InterPro" id="IPR029063">
    <property type="entry name" value="SAM-dependent_MTases_sf"/>
</dbReference>
<organism evidence="1 2">
    <name type="scientific">Calderihabitans maritimus</name>
    <dbReference type="NCBI Taxonomy" id="1246530"/>
    <lineage>
        <taxon>Bacteria</taxon>
        <taxon>Bacillati</taxon>
        <taxon>Bacillota</taxon>
        <taxon>Clostridia</taxon>
        <taxon>Neomoorellales</taxon>
        <taxon>Calderihabitantaceae</taxon>
        <taxon>Calderihabitans</taxon>
    </lineage>
</organism>
<dbReference type="EMBL" id="BDGJ01000070">
    <property type="protein sequence ID" value="GAW92309.1"/>
    <property type="molecule type" value="Genomic_DNA"/>
</dbReference>
<dbReference type="Pfam" id="PF06962">
    <property type="entry name" value="rRNA_methylase"/>
    <property type="match status" value="1"/>
</dbReference>
<keyword evidence="2" id="KW-1185">Reference proteome</keyword>
<dbReference type="AlphaFoldDB" id="A0A1Z5HS08"/>
<reference evidence="2" key="1">
    <citation type="journal article" date="2017" name="Appl. Environ. Microbiol.">
        <title>Genomic analysis of Calderihabitans maritimus KKC1, a thermophilic hydrogenogenic carboxydotrophic bacterium isolated from marine sediment.</title>
        <authorList>
            <person name="Omae K."/>
            <person name="Yoneda Y."/>
            <person name="Fukuyama Y."/>
            <person name="Yoshida T."/>
            <person name="Sako Y."/>
        </authorList>
    </citation>
    <scope>NUCLEOTIDE SEQUENCE [LARGE SCALE GENOMIC DNA]</scope>
    <source>
        <strain evidence="2">KKC1</strain>
    </source>
</reference>
<comment type="caution">
    <text evidence="1">The sequence shown here is derived from an EMBL/GenBank/DDBJ whole genome shotgun (WGS) entry which is preliminary data.</text>
</comment>
<evidence type="ECO:0000313" key="1">
    <source>
        <dbReference type="EMBL" id="GAW92309.1"/>
    </source>
</evidence>
<dbReference type="GO" id="GO:0008168">
    <property type="term" value="F:methyltransferase activity"/>
    <property type="evidence" value="ECO:0007669"/>
    <property type="project" value="UniProtKB-KW"/>
</dbReference>
<dbReference type="GO" id="GO:0032259">
    <property type="term" value="P:methylation"/>
    <property type="evidence" value="ECO:0007669"/>
    <property type="project" value="UniProtKB-KW"/>
</dbReference>
<accession>A0A1Z5HS08</accession>
<dbReference type="RefSeq" id="WP_088553692.1">
    <property type="nucleotide sequence ID" value="NZ_BDGJ01000070.1"/>
</dbReference>
<dbReference type="Proteomes" id="UP000197032">
    <property type="component" value="Unassembled WGS sequence"/>
</dbReference>
<gene>
    <name evidence="1" type="ORF">KKC1_14650</name>
</gene>
<protein>
    <submittedName>
        <fullName evidence="1">Putative S-adenosylmethionine-dependent methyltransferase involved in cell envelope biogenesis</fullName>
    </submittedName>
</protein>
<dbReference type="InterPro" id="IPR010719">
    <property type="entry name" value="MnmM_MeTrfase"/>
</dbReference>
<dbReference type="OrthoDB" id="9792989at2"/>
<dbReference type="SUPFAM" id="SSF53335">
    <property type="entry name" value="S-adenosyl-L-methionine-dependent methyltransferases"/>
    <property type="match status" value="1"/>
</dbReference>
<keyword evidence="1" id="KW-0808">Transferase</keyword>